<dbReference type="SUPFAM" id="SSF52172">
    <property type="entry name" value="CheY-like"/>
    <property type="match status" value="1"/>
</dbReference>
<dbReference type="CDD" id="cd17546">
    <property type="entry name" value="REC_hyHK_CKI1_RcsC-like"/>
    <property type="match status" value="1"/>
</dbReference>
<evidence type="ECO:0000256" key="8">
    <source>
        <dbReference type="SAM" id="Phobius"/>
    </source>
</evidence>
<dbReference type="Pfam" id="PF00512">
    <property type="entry name" value="HisKA"/>
    <property type="match status" value="1"/>
</dbReference>
<keyword evidence="8" id="KW-0472">Membrane</keyword>
<keyword evidence="3 7" id="KW-0597">Phosphoprotein</keyword>
<dbReference type="Pfam" id="PF00072">
    <property type="entry name" value="Response_reg"/>
    <property type="match status" value="1"/>
</dbReference>
<dbReference type="Proteomes" id="UP000295565">
    <property type="component" value="Unassembled WGS sequence"/>
</dbReference>
<comment type="caution">
    <text evidence="13">The sequence shown here is derived from an EMBL/GenBank/DDBJ whole genome shotgun (WGS) entry which is preliminary data.</text>
</comment>
<dbReference type="PANTHER" id="PTHR43047">
    <property type="entry name" value="TWO-COMPONENT HISTIDINE PROTEIN KINASE"/>
    <property type="match status" value="1"/>
</dbReference>
<evidence type="ECO:0000256" key="4">
    <source>
        <dbReference type="ARBA" id="ARBA00022679"/>
    </source>
</evidence>
<dbReference type="InterPro" id="IPR035965">
    <property type="entry name" value="PAS-like_dom_sf"/>
</dbReference>
<keyword evidence="4" id="KW-0808">Transferase</keyword>
<dbReference type="CDD" id="cd00082">
    <property type="entry name" value="HisKA"/>
    <property type="match status" value="1"/>
</dbReference>
<dbReference type="SMART" id="SM00448">
    <property type="entry name" value="REC"/>
    <property type="match status" value="1"/>
</dbReference>
<evidence type="ECO:0000259" key="10">
    <source>
        <dbReference type="PROSITE" id="PS50110"/>
    </source>
</evidence>
<dbReference type="Pfam" id="PF13426">
    <property type="entry name" value="PAS_9"/>
    <property type="match status" value="1"/>
</dbReference>
<feature type="domain" description="PAS" evidence="11">
    <location>
        <begin position="301"/>
        <end position="372"/>
    </location>
</feature>
<dbReference type="Gene3D" id="3.30.450.20">
    <property type="entry name" value="PAS domain"/>
    <property type="match status" value="1"/>
</dbReference>
<dbReference type="InterPro" id="IPR036097">
    <property type="entry name" value="HisK_dim/P_sf"/>
</dbReference>
<evidence type="ECO:0000256" key="3">
    <source>
        <dbReference type="ARBA" id="ARBA00022553"/>
    </source>
</evidence>
<evidence type="ECO:0000313" key="14">
    <source>
        <dbReference type="Proteomes" id="UP000295565"/>
    </source>
</evidence>
<dbReference type="PROSITE" id="PS50112">
    <property type="entry name" value="PAS"/>
    <property type="match status" value="1"/>
</dbReference>
<dbReference type="PROSITE" id="PS50110">
    <property type="entry name" value="RESPONSE_REGULATORY"/>
    <property type="match status" value="1"/>
</dbReference>
<dbReference type="PRINTS" id="PR00344">
    <property type="entry name" value="BCTRLSENSOR"/>
</dbReference>
<evidence type="ECO:0000259" key="11">
    <source>
        <dbReference type="PROSITE" id="PS50112"/>
    </source>
</evidence>
<evidence type="ECO:0000256" key="5">
    <source>
        <dbReference type="ARBA" id="ARBA00022777"/>
    </source>
</evidence>
<dbReference type="OrthoDB" id="9810730at2"/>
<dbReference type="SMART" id="SM00387">
    <property type="entry name" value="HATPase_c"/>
    <property type="match status" value="1"/>
</dbReference>
<gene>
    <name evidence="13" type="ORF">EV690_0171</name>
</gene>
<feature type="domain" description="Response regulatory" evidence="10">
    <location>
        <begin position="685"/>
        <end position="802"/>
    </location>
</feature>
<dbReference type="InterPro" id="IPR001610">
    <property type="entry name" value="PAC"/>
</dbReference>
<accession>A0A4R1KF32</accession>
<dbReference type="InterPro" id="IPR003661">
    <property type="entry name" value="HisK_dim/P_dom"/>
</dbReference>
<dbReference type="Gene3D" id="1.10.287.130">
    <property type="match status" value="1"/>
</dbReference>
<proteinExistence type="predicted"/>
<keyword evidence="5" id="KW-0418">Kinase</keyword>
<feature type="domain" description="Histidine kinase" evidence="9">
    <location>
        <begin position="445"/>
        <end position="664"/>
    </location>
</feature>
<organism evidence="13 14">
    <name type="scientific">Celerinatantimonas diazotrophica</name>
    <dbReference type="NCBI Taxonomy" id="412034"/>
    <lineage>
        <taxon>Bacteria</taxon>
        <taxon>Pseudomonadati</taxon>
        <taxon>Pseudomonadota</taxon>
        <taxon>Gammaproteobacteria</taxon>
        <taxon>Celerinatantimonadaceae</taxon>
        <taxon>Celerinatantimonas</taxon>
    </lineage>
</organism>
<dbReference type="InterPro" id="IPR004358">
    <property type="entry name" value="Sig_transdc_His_kin-like_C"/>
</dbReference>
<keyword evidence="14" id="KW-1185">Reference proteome</keyword>
<protein>
    <recommendedName>
        <fullName evidence="2">histidine kinase</fullName>
        <ecNumber evidence="2">2.7.13.3</ecNumber>
    </recommendedName>
</protein>
<dbReference type="InterPro" id="IPR003594">
    <property type="entry name" value="HATPase_dom"/>
</dbReference>
<dbReference type="SMART" id="SM00091">
    <property type="entry name" value="PAS"/>
    <property type="match status" value="1"/>
</dbReference>
<sequence length="939" mass="107193">MWQLKSLSTRKLFILYISLSALLMGGVGGVVIYRQSVKVVAQIQKETIQVELQTAKSYLLQYINNQEIAYRRMTSLPEVINAVSGAQKIDTRTLTERLAQAQIFTQKAQLALFNSHSQAIINQLDLPKNQVLKVVGRILTGVPSDAILQLVQRDQHQFFTLYLPVVAKQRIMGVMVAKLDFNLAYFFSTITSSHNRWIGLSQPSAGIDLFPRDRSKWQVYEVPLGYSDLIMNYAVSTHARITQRNNLLYRLGLMLALSALLALVLIYLLGQRMLVRPFQELARSREQLARHSQLLVEREAEAKQLAQVAQHAHDAIVICDPKGRITWVNAAFTNLTGYNFEEVYGKYPGTLLQGPDSDYQTRQRISEALTTHQSIRTEVLNYRKDGHSYWVDIDITPVLNSEGTLESFIAVQRDITEQRHLEESLRQALSRAKDANTAKLRFLAQMSHEIRTPMNGVLGIAQLLEQTDLNPQQRHYLDDLYHSGQHMMVLLNDILDFSKIDAQQLQLEAAPFSLPEVLDCVRSTYAALSIQQGIKFTVKSQIKEPNIIADRSRIRQIILNLVSNSMKFTQQGFVELTVKDIYIHQQLYLVIRIKDSGIGIEPNRQEQIFEAFTQAESSTTRLYGGSGLGLAIVRQLCQAMGGDIRVRSKPGKGAIFTATLQVTPSSASPEPEKIITSQFQVNQIPLLIAEDNRTNGMIIEAFFAKRGFQCTLVMNGAQALEIIQTQNYPIILMDNHMPEIDGIDATRQIRRMKAPECYALIIGCTADAYSDTRTEMLSAGVNDVLTKPLQNDAIDILLHRYEPHFRKWQIWLENTPELGLADLAEAPDWLTRRPYSFRNIALNFLQQHTYLWDQLNAAIIDENWLAIDERLRELNHQAQLLDAEQLMQASQHFIRHISKQKLPEMHWLRQFQHLQQNIHQRLHQWLQQIENESTDPSET</sequence>
<dbReference type="CDD" id="cd00130">
    <property type="entry name" value="PAS"/>
    <property type="match status" value="1"/>
</dbReference>
<dbReference type="SMART" id="SM00388">
    <property type="entry name" value="HisKA"/>
    <property type="match status" value="1"/>
</dbReference>
<evidence type="ECO:0000256" key="1">
    <source>
        <dbReference type="ARBA" id="ARBA00000085"/>
    </source>
</evidence>
<keyword evidence="6" id="KW-0902">Two-component regulatory system</keyword>
<dbReference type="RefSeq" id="WP_131911046.1">
    <property type="nucleotide sequence ID" value="NZ_OU594967.1"/>
</dbReference>
<dbReference type="EMBL" id="SMGD01000002">
    <property type="protein sequence ID" value="TCK63286.1"/>
    <property type="molecule type" value="Genomic_DNA"/>
</dbReference>
<dbReference type="InterPro" id="IPR011006">
    <property type="entry name" value="CheY-like_superfamily"/>
</dbReference>
<evidence type="ECO:0000259" key="9">
    <source>
        <dbReference type="PROSITE" id="PS50109"/>
    </source>
</evidence>
<dbReference type="InterPro" id="IPR005467">
    <property type="entry name" value="His_kinase_dom"/>
</dbReference>
<dbReference type="InterPro" id="IPR001789">
    <property type="entry name" value="Sig_transdc_resp-reg_receiver"/>
</dbReference>
<evidence type="ECO:0000256" key="2">
    <source>
        <dbReference type="ARBA" id="ARBA00012438"/>
    </source>
</evidence>
<dbReference type="Gene3D" id="3.40.50.2300">
    <property type="match status" value="1"/>
</dbReference>
<dbReference type="GO" id="GO:0000155">
    <property type="term" value="F:phosphorelay sensor kinase activity"/>
    <property type="evidence" value="ECO:0007669"/>
    <property type="project" value="InterPro"/>
</dbReference>
<evidence type="ECO:0000256" key="6">
    <source>
        <dbReference type="ARBA" id="ARBA00023012"/>
    </source>
</evidence>
<dbReference type="SMART" id="SM00086">
    <property type="entry name" value="PAC"/>
    <property type="match status" value="1"/>
</dbReference>
<dbReference type="InterPro" id="IPR000700">
    <property type="entry name" value="PAS-assoc_C"/>
</dbReference>
<keyword evidence="8" id="KW-1133">Transmembrane helix</keyword>
<dbReference type="SUPFAM" id="SSF47384">
    <property type="entry name" value="Homodimeric domain of signal transducing histidine kinase"/>
    <property type="match status" value="1"/>
</dbReference>
<dbReference type="NCBIfam" id="TIGR00229">
    <property type="entry name" value="sensory_box"/>
    <property type="match status" value="1"/>
</dbReference>
<dbReference type="FunFam" id="3.30.565.10:FF:000010">
    <property type="entry name" value="Sensor histidine kinase RcsC"/>
    <property type="match status" value="1"/>
</dbReference>
<reference evidence="13 14" key="1">
    <citation type="submission" date="2019-03" db="EMBL/GenBank/DDBJ databases">
        <title>Genomic Encyclopedia of Type Strains, Phase IV (KMG-IV): sequencing the most valuable type-strain genomes for metagenomic binning, comparative biology and taxonomic classification.</title>
        <authorList>
            <person name="Goeker M."/>
        </authorList>
    </citation>
    <scope>NUCLEOTIDE SEQUENCE [LARGE SCALE GENOMIC DNA]</scope>
    <source>
        <strain evidence="13 14">DSM 18577</strain>
    </source>
</reference>
<dbReference type="CDD" id="cd16922">
    <property type="entry name" value="HATPase_EvgS-ArcB-TorS-like"/>
    <property type="match status" value="1"/>
</dbReference>
<dbReference type="SUPFAM" id="SSF55785">
    <property type="entry name" value="PYP-like sensor domain (PAS domain)"/>
    <property type="match status" value="1"/>
</dbReference>
<dbReference type="InterPro" id="IPR036890">
    <property type="entry name" value="HATPase_C_sf"/>
</dbReference>
<dbReference type="PROSITE" id="PS50113">
    <property type="entry name" value="PAC"/>
    <property type="match status" value="1"/>
</dbReference>
<keyword evidence="8" id="KW-0812">Transmembrane</keyword>
<dbReference type="Gene3D" id="3.30.565.10">
    <property type="entry name" value="Histidine kinase-like ATPase, C-terminal domain"/>
    <property type="match status" value="1"/>
</dbReference>
<dbReference type="AlphaFoldDB" id="A0A4R1KF32"/>
<feature type="domain" description="PAC" evidence="12">
    <location>
        <begin position="373"/>
        <end position="427"/>
    </location>
</feature>
<dbReference type="EC" id="2.7.13.3" evidence="2"/>
<evidence type="ECO:0000259" key="12">
    <source>
        <dbReference type="PROSITE" id="PS50113"/>
    </source>
</evidence>
<comment type="catalytic activity">
    <reaction evidence="1">
        <text>ATP + protein L-histidine = ADP + protein N-phospho-L-histidine.</text>
        <dbReference type="EC" id="2.7.13.3"/>
    </reaction>
</comment>
<feature type="transmembrane region" description="Helical" evidence="8">
    <location>
        <begin position="247"/>
        <end position="269"/>
    </location>
</feature>
<evidence type="ECO:0000313" key="13">
    <source>
        <dbReference type="EMBL" id="TCK63286.1"/>
    </source>
</evidence>
<name>A0A4R1KF32_9GAMM</name>
<dbReference type="Pfam" id="PF02518">
    <property type="entry name" value="HATPase_c"/>
    <property type="match status" value="1"/>
</dbReference>
<dbReference type="PANTHER" id="PTHR43047:SF78">
    <property type="entry name" value="SENSORY_REGULATORY PROTEIN RPFC"/>
    <property type="match status" value="1"/>
</dbReference>
<dbReference type="SUPFAM" id="SSF55874">
    <property type="entry name" value="ATPase domain of HSP90 chaperone/DNA topoisomerase II/histidine kinase"/>
    <property type="match status" value="1"/>
</dbReference>
<dbReference type="InterPro" id="IPR000014">
    <property type="entry name" value="PAS"/>
</dbReference>
<dbReference type="PROSITE" id="PS50109">
    <property type="entry name" value="HIS_KIN"/>
    <property type="match status" value="1"/>
</dbReference>
<evidence type="ECO:0000256" key="7">
    <source>
        <dbReference type="PROSITE-ProRule" id="PRU00169"/>
    </source>
</evidence>
<feature type="transmembrane region" description="Helical" evidence="8">
    <location>
        <begin position="12"/>
        <end position="33"/>
    </location>
</feature>
<feature type="modified residue" description="4-aspartylphosphate" evidence="7">
    <location>
        <position position="734"/>
    </location>
</feature>